<dbReference type="Proteomes" id="UP001215598">
    <property type="component" value="Unassembled WGS sequence"/>
</dbReference>
<accession>A0AAD7HC78</accession>
<evidence type="ECO:0000313" key="2">
    <source>
        <dbReference type="Proteomes" id="UP001215598"/>
    </source>
</evidence>
<gene>
    <name evidence="1" type="ORF">B0H16DRAFT_1800509</name>
</gene>
<name>A0AAD7HC78_9AGAR</name>
<proteinExistence type="predicted"/>
<comment type="caution">
    <text evidence="1">The sequence shown here is derived from an EMBL/GenBank/DDBJ whole genome shotgun (WGS) entry which is preliminary data.</text>
</comment>
<evidence type="ECO:0000313" key="1">
    <source>
        <dbReference type="EMBL" id="KAJ7716920.1"/>
    </source>
</evidence>
<sequence length="299" mass="32665">MRSGRWLRARESRILMESIPQKDANRAAAPVVSHTVLHEAFLTPTYALTSRLFPVGPFLCKPLHRPCLIGDIFALGVPRTTISALLKSDFFFAGSAMDAANDSIEGADQFLFYFENFPKNYPLLTQFLTAQLRFLERVTCTCAVAVPVAESPKSKLSGEADGKYAKRPGPGSTARAVHATTIAGGESTQRYMWVLCTPQQPYKVKCARVGLHSRKAGSIAWCKSTNPARRRSNSGKATLPFHIVSVEAANSPLQNLSRPVVDRRESESPISACAISGLASRVASRKFLPKTTRTDLPAQ</sequence>
<reference evidence="1" key="1">
    <citation type="submission" date="2023-03" db="EMBL/GenBank/DDBJ databases">
        <title>Massive genome expansion in bonnet fungi (Mycena s.s.) driven by repeated elements and novel gene families across ecological guilds.</title>
        <authorList>
            <consortium name="Lawrence Berkeley National Laboratory"/>
            <person name="Harder C.B."/>
            <person name="Miyauchi S."/>
            <person name="Viragh M."/>
            <person name="Kuo A."/>
            <person name="Thoen E."/>
            <person name="Andreopoulos B."/>
            <person name="Lu D."/>
            <person name="Skrede I."/>
            <person name="Drula E."/>
            <person name="Henrissat B."/>
            <person name="Morin E."/>
            <person name="Kohler A."/>
            <person name="Barry K."/>
            <person name="LaButti K."/>
            <person name="Morin E."/>
            <person name="Salamov A."/>
            <person name="Lipzen A."/>
            <person name="Mereny Z."/>
            <person name="Hegedus B."/>
            <person name="Baldrian P."/>
            <person name="Stursova M."/>
            <person name="Weitz H."/>
            <person name="Taylor A."/>
            <person name="Grigoriev I.V."/>
            <person name="Nagy L.G."/>
            <person name="Martin F."/>
            <person name="Kauserud H."/>
        </authorList>
    </citation>
    <scope>NUCLEOTIDE SEQUENCE</scope>
    <source>
        <strain evidence="1">CBHHK182m</strain>
    </source>
</reference>
<dbReference type="EMBL" id="JARKIB010000284">
    <property type="protein sequence ID" value="KAJ7716920.1"/>
    <property type="molecule type" value="Genomic_DNA"/>
</dbReference>
<protein>
    <submittedName>
        <fullName evidence="1">Uncharacterized protein</fullName>
    </submittedName>
</protein>
<organism evidence="1 2">
    <name type="scientific">Mycena metata</name>
    <dbReference type="NCBI Taxonomy" id="1033252"/>
    <lineage>
        <taxon>Eukaryota</taxon>
        <taxon>Fungi</taxon>
        <taxon>Dikarya</taxon>
        <taxon>Basidiomycota</taxon>
        <taxon>Agaricomycotina</taxon>
        <taxon>Agaricomycetes</taxon>
        <taxon>Agaricomycetidae</taxon>
        <taxon>Agaricales</taxon>
        <taxon>Marasmiineae</taxon>
        <taxon>Mycenaceae</taxon>
        <taxon>Mycena</taxon>
    </lineage>
</organism>
<keyword evidence="2" id="KW-1185">Reference proteome</keyword>
<dbReference type="AlphaFoldDB" id="A0AAD7HC78"/>